<keyword evidence="3" id="KW-0804">Transcription</keyword>
<dbReference type="SMART" id="SM00342">
    <property type="entry name" value="HTH_ARAC"/>
    <property type="match status" value="1"/>
</dbReference>
<accession>A0A1H3EG24</accession>
<dbReference type="GO" id="GO:0000976">
    <property type="term" value="F:transcription cis-regulatory region binding"/>
    <property type="evidence" value="ECO:0007669"/>
    <property type="project" value="TreeGrafter"/>
</dbReference>
<keyword evidence="2 5" id="KW-0238">DNA-binding</keyword>
<sequence length="343" mass="37374">MTIRGEAKVPRVSAYRLQNVGLRYSQEPGARIPFPEVLDMAGVPIDIGGSPDATVELLHEAGAVETACRVLEDKTFAARVGLSAQGPGTLLAYIVRAAETVEDALVLTQRFYAMQDPDLRLDVVGAPDEPKITLESSVIPAHQYPRHREMLIFGLYKRVQQITSGGLAPISVELETDDAEHCRLLADLAACEVSGFKSGYALALPSNGMSFRIPTAGPTLLRHLRRHGEEQLKAQPDAVRSLSDRIVEMLGERLPGPIPNGDEIAGELGLTRRTMTRHLSAEGTSFKLLLEGVLCDLSKRMLRSGEGVARVAFMLGFADQAAFSVAFKRWTCETPARFRKAGR</sequence>
<organism evidence="5 6">
    <name type="scientific">Ruegeria halocynthiae</name>
    <dbReference type="NCBI Taxonomy" id="985054"/>
    <lineage>
        <taxon>Bacteria</taxon>
        <taxon>Pseudomonadati</taxon>
        <taxon>Pseudomonadota</taxon>
        <taxon>Alphaproteobacteria</taxon>
        <taxon>Rhodobacterales</taxon>
        <taxon>Roseobacteraceae</taxon>
        <taxon>Ruegeria</taxon>
    </lineage>
</organism>
<protein>
    <submittedName>
        <fullName evidence="5">AraC-type DNA-binding protein</fullName>
    </submittedName>
</protein>
<evidence type="ECO:0000256" key="3">
    <source>
        <dbReference type="ARBA" id="ARBA00023163"/>
    </source>
</evidence>
<dbReference type="SUPFAM" id="SSF46689">
    <property type="entry name" value="Homeodomain-like"/>
    <property type="match status" value="1"/>
</dbReference>
<dbReference type="Pfam" id="PF12625">
    <property type="entry name" value="Arabinose_bd"/>
    <property type="match status" value="1"/>
</dbReference>
<dbReference type="InterPro" id="IPR009057">
    <property type="entry name" value="Homeodomain-like_sf"/>
</dbReference>
<dbReference type="InterPro" id="IPR032687">
    <property type="entry name" value="AraC-type_N"/>
</dbReference>
<gene>
    <name evidence="5" type="ORF">SAMN05444358_11153</name>
</gene>
<dbReference type="PANTHER" id="PTHR47894">
    <property type="entry name" value="HTH-TYPE TRANSCRIPTIONAL REGULATOR GADX"/>
    <property type="match status" value="1"/>
</dbReference>
<dbReference type="EMBL" id="FNNP01000011">
    <property type="protein sequence ID" value="SDX77682.1"/>
    <property type="molecule type" value="Genomic_DNA"/>
</dbReference>
<dbReference type="AlphaFoldDB" id="A0A1H3EG24"/>
<dbReference type="STRING" id="985054.SAMN05444358_11153"/>
<dbReference type="Gene3D" id="1.10.10.60">
    <property type="entry name" value="Homeodomain-like"/>
    <property type="match status" value="1"/>
</dbReference>
<proteinExistence type="predicted"/>
<dbReference type="PANTHER" id="PTHR47894:SF4">
    <property type="entry name" value="HTH-TYPE TRANSCRIPTIONAL REGULATOR GADX"/>
    <property type="match status" value="1"/>
</dbReference>
<dbReference type="GO" id="GO:0003700">
    <property type="term" value="F:DNA-binding transcription factor activity"/>
    <property type="evidence" value="ECO:0007669"/>
    <property type="project" value="InterPro"/>
</dbReference>
<dbReference type="InterPro" id="IPR018060">
    <property type="entry name" value="HTH_AraC"/>
</dbReference>
<dbReference type="Proteomes" id="UP000183400">
    <property type="component" value="Unassembled WGS sequence"/>
</dbReference>
<dbReference type="PROSITE" id="PS01124">
    <property type="entry name" value="HTH_ARAC_FAMILY_2"/>
    <property type="match status" value="1"/>
</dbReference>
<name>A0A1H3EG24_9RHOB</name>
<evidence type="ECO:0000313" key="5">
    <source>
        <dbReference type="EMBL" id="SDX77682.1"/>
    </source>
</evidence>
<evidence type="ECO:0000259" key="4">
    <source>
        <dbReference type="PROSITE" id="PS01124"/>
    </source>
</evidence>
<evidence type="ECO:0000313" key="6">
    <source>
        <dbReference type="Proteomes" id="UP000183400"/>
    </source>
</evidence>
<evidence type="ECO:0000256" key="2">
    <source>
        <dbReference type="ARBA" id="ARBA00023125"/>
    </source>
</evidence>
<dbReference type="Pfam" id="PF12833">
    <property type="entry name" value="HTH_18"/>
    <property type="match status" value="1"/>
</dbReference>
<keyword evidence="1" id="KW-0805">Transcription regulation</keyword>
<dbReference type="GO" id="GO:0005829">
    <property type="term" value="C:cytosol"/>
    <property type="evidence" value="ECO:0007669"/>
    <property type="project" value="TreeGrafter"/>
</dbReference>
<feature type="domain" description="HTH araC/xylS-type" evidence="4">
    <location>
        <begin position="244"/>
        <end position="341"/>
    </location>
</feature>
<reference evidence="6" key="1">
    <citation type="submission" date="2016-10" db="EMBL/GenBank/DDBJ databases">
        <authorList>
            <person name="Varghese N."/>
            <person name="Submissions S."/>
        </authorList>
    </citation>
    <scope>NUCLEOTIDE SEQUENCE [LARGE SCALE GENOMIC DNA]</scope>
    <source>
        <strain evidence="6">DSM 27839</strain>
    </source>
</reference>
<keyword evidence="6" id="KW-1185">Reference proteome</keyword>
<evidence type="ECO:0000256" key="1">
    <source>
        <dbReference type="ARBA" id="ARBA00023015"/>
    </source>
</evidence>